<dbReference type="Proteomes" id="UP000472277">
    <property type="component" value="Chromosome 6"/>
</dbReference>
<keyword evidence="3" id="KW-0342">GTP-binding</keyword>
<gene>
    <name evidence="4" type="primary">RAB20</name>
</gene>
<dbReference type="GO" id="GO:0005525">
    <property type="term" value="F:GTP binding"/>
    <property type="evidence" value="ECO:0007669"/>
    <property type="project" value="UniProtKB-KW"/>
</dbReference>
<dbReference type="PRINTS" id="PR00449">
    <property type="entry name" value="RASTRNSFRMNG"/>
</dbReference>
<dbReference type="AlphaFoldDB" id="A0A673WGE1"/>
<evidence type="ECO:0000256" key="1">
    <source>
        <dbReference type="ARBA" id="ARBA00006270"/>
    </source>
</evidence>
<dbReference type="GO" id="GO:0003924">
    <property type="term" value="F:GTPase activity"/>
    <property type="evidence" value="ECO:0007669"/>
    <property type="project" value="InterPro"/>
</dbReference>
<comment type="similarity">
    <text evidence="1">Belongs to the small GTPase superfamily. Rab family.</text>
</comment>
<dbReference type="InterPro" id="IPR001806">
    <property type="entry name" value="Small_GTPase"/>
</dbReference>
<dbReference type="PANTHER" id="PTHR24073">
    <property type="entry name" value="DRAB5-RELATED"/>
    <property type="match status" value="1"/>
</dbReference>
<reference evidence="4" key="2">
    <citation type="submission" date="2025-09" db="UniProtKB">
        <authorList>
            <consortium name="Ensembl"/>
        </authorList>
    </citation>
    <scope>IDENTIFICATION</scope>
</reference>
<dbReference type="OMA" id="GPMYCRG"/>
<dbReference type="Ensembl" id="ENSSTUT00000008301.1">
    <property type="protein sequence ID" value="ENSSTUP00000007812.1"/>
    <property type="gene ID" value="ENSSTUG00000003818.1"/>
</dbReference>
<evidence type="ECO:0000313" key="5">
    <source>
        <dbReference type="Proteomes" id="UP000472277"/>
    </source>
</evidence>
<dbReference type="SMART" id="SM00175">
    <property type="entry name" value="RAB"/>
    <property type="match status" value="1"/>
</dbReference>
<dbReference type="SMART" id="SM00174">
    <property type="entry name" value="RHO"/>
    <property type="match status" value="1"/>
</dbReference>
<keyword evidence="2" id="KW-0547">Nucleotide-binding</keyword>
<proteinExistence type="inferred from homology"/>
<sequence length="193" mass="21410">MKITMPEMKRARRPDVKLVILGDMNVVKTSLLHMDKKLNGTISTVGGRYFLCLEQFHRLGPMYCRGASAVILTYDVTNWQSLAELEERFLSLTDTANHDSSPTMGSPVANREVRKEEAMALYTLDECLSLPAERMCFETSAKTGDNVDALFEALSDMVLQSILRMGLESEASPTIDLEDYGPVSSKQTKGGCC</sequence>
<dbReference type="GeneTree" id="ENSGT00940000161024"/>
<keyword evidence="5" id="KW-1185">Reference proteome</keyword>
<reference evidence="4" key="1">
    <citation type="submission" date="2025-08" db="UniProtKB">
        <authorList>
            <consortium name="Ensembl"/>
        </authorList>
    </citation>
    <scope>IDENTIFICATION</scope>
</reference>
<evidence type="ECO:0000256" key="3">
    <source>
        <dbReference type="ARBA" id="ARBA00023134"/>
    </source>
</evidence>
<protein>
    <submittedName>
        <fullName evidence="4">RAB20, member RAS oncogene family</fullName>
    </submittedName>
</protein>
<evidence type="ECO:0000313" key="4">
    <source>
        <dbReference type="Ensembl" id="ENSSTUP00000007812.1"/>
    </source>
</evidence>
<dbReference type="InParanoid" id="A0A673WGE1"/>
<accession>A0A673WGE1</accession>
<dbReference type="SUPFAM" id="SSF52540">
    <property type="entry name" value="P-loop containing nucleoside triphosphate hydrolases"/>
    <property type="match status" value="1"/>
</dbReference>
<dbReference type="PROSITE" id="PS51419">
    <property type="entry name" value="RAB"/>
    <property type="match status" value="1"/>
</dbReference>
<dbReference type="SMART" id="SM00173">
    <property type="entry name" value="RAS"/>
    <property type="match status" value="1"/>
</dbReference>
<dbReference type="Pfam" id="PF00071">
    <property type="entry name" value="Ras"/>
    <property type="match status" value="1"/>
</dbReference>
<evidence type="ECO:0000256" key="2">
    <source>
        <dbReference type="ARBA" id="ARBA00022741"/>
    </source>
</evidence>
<dbReference type="InterPro" id="IPR027417">
    <property type="entry name" value="P-loop_NTPase"/>
</dbReference>
<name>A0A673WGE1_SALTR</name>
<dbReference type="Gene3D" id="3.40.50.300">
    <property type="entry name" value="P-loop containing nucleotide triphosphate hydrolases"/>
    <property type="match status" value="1"/>
</dbReference>
<organism evidence="4 5">
    <name type="scientific">Salmo trutta</name>
    <name type="common">Brown trout</name>
    <dbReference type="NCBI Taxonomy" id="8032"/>
    <lineage>
        <taxon>Eukaryota</taxon>
        <taxon>Metazoa</taxon>
        <taxon>Chordata</taxon>
        <taxon>Craniata</taxon>
        <taxon>Vertebrata</taxon>
        <taxon>Euteleostomi</taxon>
        <taxon>Actinopterygii</taxon>
        <taxon>Neopterygii</taxon>
        <taxon>Teleostei</taxon>
        <taxon>Protacanthopterygii</taxon>
        <taxon>Salmoniformes</taxon>
        <taxon>Salmonidae</taxon>
        <taxon>Salmoninae</taxon>
        <taxon>Salmo</taxon>
    </lineage>
</organism>